<evidence type="ECO:0000256" key="6">
    <source>
        <dbReference type="SAM" id="MobiDB-lite"/>
    </source>
</evidence>
<feature type="transmembrane region" description="Helical" evidence="7">
    <location>
        <begin position="32"/>
        <end position="51"/>
    </location>
</feature>
<reference evidence="9 10" key="1">
    <citation type="submission" date="2020-03" db="EMBL/GenBank/DDBJ databases">
        <title>Sequencing the genomes of 1000 actinobacteria strains.</title>
        <authorList>
            <person name="Klenk H.-P."/>
        </authorList>
    </citation>
    <scope>NUCLEOTIDE SEQUENCE [LARGE SCALE GENOMIC DNA]</scope>
    <source>
        <strain evidence="9 10">DSM 18964</strain>
    </source>
</reference>
<sequence length="388" mass="41554">MSFKHCLLAASVAVMWGLNFLAIDFSLAQFPPFFLVALRFAVLALPALLFVPKPDVKFRWIIGYGMGFGLLQFLFLYWAMATGMPTGLASLVLQASGPFTVLLGMTFLRERVRGSQMVFLLIAMAGLGVVGWQRLDSNASFLPFLLTLAGAFGWAIGNVCNRQAHSAQPVKFTMWMSVVPPVPMLILALVVEGPTTIVRSLSTLMTPTGWWGLAGLAYTAVIATIIGSGVWSWLMSRNPAGVVGPFSMLVPVVGMSAAWFVLGETVSVGELCGAVLVIIGVLGAGLRATKGSTSPGRPHGDARAGPSPSFDGKPQLGGGSAEVISTIENRHDRRTRPQLPRIRWEPFACGGRPGRLQRFGIRARGGEHRPGPGIDVDHVEVSRRRGGC</sequence>
<evidence type="ECO:0000256" key="2">
    <source>
        <dbReference type="ARBA" id="ARBA00007362"/>
    </source>
</evidence>
<evidence type="ECO:0000313" key="10">
    <source>
        <dbReference type="Proteomes" id="UP000576792"/>
    </source>
</evidence>
<evidence type="ECO:0000256" key="5">
    <source>
        <dbReference type="ARBA" id="ARBA00023136"/>
    </source>
</evidence>
<name>A0A846SBL1_9MICO</name>
<dbReference type="InterPro" id="IPR037185">
    <property type="entry name" value="EmrE-like"/>
</dbReference>
<dbReference type="Gene3D" id="1.10.3730.20">
    <property type="match status" value="1"/>
</dbReference>
<keyword evidence="3 7" id="KW-0812">Transmembrane</keyword>
<dbReference type="PANTHER" id="PTHR32322">
    <property type="entry name" value="INNER MEMBRANE TRANSPORTER"/>
    <property type="match status" value="1"/>
</dbReference>
<feature type="transmembrane region" description="Helical" evidence="7">
    <location>
        <begin position="211"/>
        <end position="234"/>
    </location>
</feature>
<dbReference type="PANTHER" id="PTHR32322:SF9">
    <property type="entry name" value="AMINO-ACID METABOLITE EFFLUX PUMP-RELATED"/>
    <property type="match status" value="1"/>
</dbReference>
<dbReference type="Proteomes" id="UP000576792">
    <property type="component" value="Unassembled WGS sequence"/>
</dbReference>
<feature type="domain" description="EamA" evidence="8">
    <location>
        <begin position="145"/>
        <end position="283"/>
    </location>
</feature>
<comment type="caution">
    <text evidence="9">The sequence shown here is derived from an EMBL/GenBank/DDBJ whole genome shotgun (WGS) entry which is preliminary data.</text>
</comment>
<keyword evidence="4 7" id="KW-1133">Transmembrane helix</keyword>
<comment type="similarity">
    <text evidence="2">Belongs to the EamA transporter family.</text>
</comment>
<keyword evidence="10" id="KW-1185">Reference proteome</keyword>
<protein>
    <submittedName>
        <fullName evidence="9">O-acetylserine/cysteine efflux transporter</fullName>
    </submittedName>
</protein>
<dbReference type="GO" id="GO:0016020">
    <property type="term" value="C:membrane"/>
    <property type="evidence" value="ECO:0007669"/>
    <property type="project" value="UniProtKB-SubCell"/>
</dbReference>
<dbReference type="InterPro" id="IPR000620">
    <property type="entry name" value="EamA_dom"/>
</dbReference>
<dbReference type="AlphaFoldDB" id="A0A846SBL1"/>
<evidence type="ECO:0000256" key="4">
    <source>
        <dbReference type="ARBA" id="ARBA00022989"/>
    </source>
</evidence>
<accession>A0A846SBL1</accession>
<feature type="transmembrane region" description="Helical" evidence="7">
    <location>
        <begin position="268"/>
        <end position="288"/>
    </location>
</feature>
<comment type="subcellular location">
    <subcellularLocation>
        <location evidence="1">Membrane</location>
        <topology evidence="1">Multi-pass membrane protein</topology>
    </subcellularLocation>
</comment>
<feature type="domain" description="EamA" evidence="8">
    <location>
        <begin position="6"/>
        <end position="130"/>
    </location>
</feature>
<evidence type="ECO:0000256" key="1">
    <source>
        <dbReference type="ARBA" id="ARBA00004141"/>
    </source>
</evidence>
<gene>
    <name evidence="9" type="ORF">BKA07_003687</name>
</gene>
<evidence type="ECO:0000256" key="3">
    <source>
        <dbReference type="ARBA" id="ARBA00022692"/>
    </source>
</evidence>
<proteinExistence type="inferred from homology"/>
<keyword evidence="5 7" id="KW-0472">Membrane</keyword>
<evidence type="ECO:0000259" key="8">
    <source>
        <dbReference type="Pfam" id="PF00892"/>
    </source>
</evidence>
<feature type="transmembrane region" description="Helical" evidence="7">
    <location>
        <begin position="141"/>
        <end position="160"/>
    </location>
</feature>
<feature type="transmembrane region" description="Helical" evidence="7">
    <location>
        <begin position="86"/>
        <end position="105"/>
    </location>
</feature>
<feature type="transmembrane region" description="Helical" evidence="7">
    <location>
        <begin position="117"/>
        <end position="135"/>
    </location>
</feature>
<feature type="region of interest" description="Disordered" evidence="6">
    <location>
        <begin position="290"/>
        <end position="318"/>
    </location>
</feature>
<organism evidence="9 10">
    <name type="scientific">Brevibacterium marinum</name>
    <dbReference type="NCBI Taxonomy" id="418643"/>
    <lineage>
        <taxon>Bacteria</taxon>
        <taxon>Bacillati</taxon>
        <taxon>Actinomycetota</taxon>
        <taxon>Actinomycetes</taxon>
        <taxon>Micrococcales</taxon>
        <taxon>Brevibacteriaceae</taxon>
        <taxon>Brevibacterium</taxon>
    </lineage>
</organism>
<evidence type="ECO:0000313" key="9">
    <source>
        <dbReference type="EMBL" id="NJC58652.1"/>
    </source>
</evidence>
<dbReference type="Pfam" id="PF00892">
    <property type="entry name" value="EamA"/>
    <property type="match status" value="2"/>
</dbReference>
<feature type="transmembrane region" description="Helical" evidence="7">
    <location>
        <begin position="58"/>
        <end position="80"/>
    </location>
</feature>
<feature type="transmembrane region" description="Helical" evidence="7">
    <location>
        <begin position="172"/>
        <end position="191"/>
    </location>
</feature>
<dbReference type="InterPro" id="IPR050638">
    <property type="entry name" value="AA-Vitamin_Transporters"/>
</dbReference>
<dbReference type="SUPFAM" id="SSF103481">
    <property type="entry name" value="Multidrug resistance efflux transporter EmrE"/>
    <property type="match status" value="2"/>
</dbReference>
<dbReference type="EMBL" id="JAATJN010000001">
    <property type="protein sequence ID" value="NJC58652.1"/>
    <property type="molecule type" value="Genomic_DNA"/>
</dbReference>
<evidence type="ECO:0000256" key="7">
    <source>
        <dbReference type="SAM" id="Phobius"/>
    </source>
</evidence>
<feature type="transmembrane region" description="Helical" evidence="7">
    <location>
        <begin position="241"/>
        <end position="262"/>
    </location>
</feature>